<dbReference type="InterPro" id="IPR000719">
    <property type="entry name" value="Prot_kinase_dom"/>
</dbReference>
<dbReference type="HOGENOM" id="CLU_000288_7_18_1"/>
<keyword evidence="1" id="KW-0808">Transferase</keyword>
<dbReference type="Gene3D" id="1.10.510.10">
    <property type="entry name" value="Transferase(Phosphotransferase) domain 1"/>
    <property type="match status" value="1"/>
</dbReference>
<evidence type="ECO:0000256" key="2">
    <source>
        <dbReference type="ARBA" id="ARBA00022741"/>
    </source>
</evidence>
<evidence type="ECO:0000256" key="5">
    <source>
        <dbReference type="PROSITE-ProRule" id="PRU10141"/>
    </source>
</evidence>
<dbReference type="STRING" id="1095629.A0A0C9XHL5"/>
<dbReference type="PROSITE" id="PS00109">
    <property type="entry name" value="PROTEIN_KINASE_TYR"/>
    <property type="match status" value="1"/>
</dbReference>
<evidence type="ECO:0000313" key="8">
    <source>
        <dbReference type="Proteomes" id="UP000054477"/>
    </source>
</evidence>
<protein>
    <recommendedName>
        <fullName evidence="6">Protein kinase domain-containing protein</fullName>
    </recommendedName>
</protein>
<accession>A0A0C9XHL5</accession>
<dbReference type="OrthoDB" id="538607at2759"/>
<dbReference type="PROSITE" id="PS50011">
    <property type="entry name" value="PROTEIN_KINASE_DOM"/>
    <property type="match status" value="1"/>
</dbReference>
<proteinExistence type="predicted"/>
<sequence length="349" mass="39323">MVDLSGAPQQEMCLVDNNDDDLTDAVERDGEYYIGIGEHSDLWRGKMEVNGVPTLVAIKVLRGGSSSRPDFREKLIKELRRQGNLWLKLSHPHVANFYGFVYNFGMLPGLVLEFYEGKSVMEYTKRESSDETKLRLVGEIALGLKYLHQQWPPIIHGDLRGANVLIDSKGRAVVADFGLALIMDSSEFTSIKTAGTCRWTAPEIMNPPNNDDVPLPQFTVKSDIFSYAMTVFEIFAGEQPFNEKKSDGNVIFAILNGSRPVLPESIESKAHLGNLVRESWSQNPDQRPTARQICRRLGLVRVVFLSNHISDRFLDNLVRGLVCCIFYINFESLPDLVIRVDTLRGYLPV</sequence>
<dbReference type="InterPro" id="IPR017441">
    <property type="entry name" value="Protein_kinase_ATP_BS"/>
</dbReference>
<keyword evidence="2 5" id="KW-0547">Nucleotide-binding</keyword>
<dbReference type="SUPFAM" id="SSF56112">
    <property type="entry name" value="Protein kinase-like (PK-like)"/>
    <property type="match status" value="1"/>
</dbReference>
<keyword evidence="3" id="KW-0418">Kinase</keyword>
<dbReference type="InterPro" id="IPR051681">
    <property type="entry name" value="Ser/Thr_Kinases-Pseudokinases"/>
</dbReference>
<dbReference type="InterPro" id="IPR001245">
    <property type="entry name" value="Ser-Thr/Tyr_kinase_cat_dom"/>
</dbReference>
<dbReference type="PROSITE" id="PS00107">
    <property type="entry name" value="PROTEIN_KINASE_ATP"/>
    <property type="match status" value="1"/>
</dbReference>
<dbReference type="PANTHER" id="PTHR44329">
    <property type="entry name" value="SERINE/THREONINE-PROTEIN KINASE TNNI3K-RELATED"/>
    <property type="match status" value="1"/>
</dbReference>
<reference evidence="7 8" key="1">
    <citation type="submission" date="2014-04" db="EMBL/GenBank/DDBJ databases">
        <authorList>
            <consortium name="DOE Joint Genome Institute"/>
            <person name="Kuo A."/>
            <person name="Kohler A."/>
            <person name="Nagy L.G."/>
            <person name="Floudas D."/>
            <person name="Copeland A."/>
            <person name="Barry K.W."/>
            <person name="Cichocki N."/>
            <person name="Veneault-Fourrey C."/>
            <person name="LaButti K."/>
            <person name="Lindquist E.A."/>
            <person name="Lipzen A."/>
            <person name="Lundell T."/>
            <person name="Morin E."/>
            <person name="Murat C."/>
            <person name="Sun H."/>
            <person name="Tunlid A."/>
            <person name="Henrissat B."/>
            <person name="Grigoriev I.V."/>
            <person name="Hibbett D.S."/>
            <person name="Martin F."/>
            <person name="Nordberg H.P."/>
            <person name="Cantor M.N."/>
            <person name="Hua S.X."/>
        </authorList>
    </citation>
    <scope>NUCLEOTIDE SEQUENCE [LARGE SCALE GENOMIC DNA]</scope>
    <source>
        <strain evidence="7 8">LaAM-08-1</strain>
    </source>
</reference>
<feature type="domain" description="Protein kinase" evidence="6">
    <location>
        <begin position="28"/>
        <end position="305"/>
    </location>
</feature>
<dbReference type="GO" id="GO:0005524">
    <property type="term" value="F:ATP binding"/>
    <property type="evidence" value="ECO:0007669"/>
    <property type="project" value="UniProtKB-UniRule"/>
</dbReference>
<dbReference type="InterPro" id="IPR008266">
    <property type="entry name" value="Tyr_kinase_AS"/>
</dbReference>
<evidence type="ECO:0000256" key="3">
    <source>
        <dbReference type="ARBA" id="ARBA00022777"/>
    </source>
</evidence>
<evidence type="ECO:0000259" key="6">
    <source>
        <dbReference type="PROSITE" id="PS50011"/>
    </source>
</evidence>
<keyword evidence="4 5" id="KW-0067">ATP-binding</keyword>
<evidence type="ECO:0000313" key="7">
    <source>
        <dbReference type="EMBL" id="KIK04446.1"/>
    </source>
</evidence>
<evidence type="ECO:0000256" key="4">
    <source>
        <dbReference type="ARBA" id="ARBA00022840"/>
    </source>
</evidence>
<dbReference type="Pfam" id="PF07714">
    <property type="entry name" value="PK_Tyr_Ser-Thr"/>
    <property type="match status" value="1"/>
</dbReference>
<dbReference type="PANTHER" id="PTHR44329:SF288">
    <property type="entry name" value="MITOGEN-ACTIVATED PROTEIN KINASE KINASE KINASE 20"/>
    <property type="match status" value="1"/>
</dbReference>
<evidence type="ECO:0000256" key="1">
    <source>
        <dbReference type="ARBA" id="ARBA00022679"/>
    </source>
</evidence>
<name>A0A0C9XHL5_9AGAR</name>
<dbReference type="InterPro" id="IPR011009">
    <property type="entry name" value="Kinase-like_dom_sf"/>
</dbReference>
<dbReference type="GO" id="GO:0004674">
    <property type="term" value="F:protein serine/threonine kinase activity"/>
    <property type="evidence" value="ECO:0007669"/>
    <property type="project" value="TreeGrafter"/>
</dbReference>
<feature type="binding site" evidence="5">
    <location>
        <position position="59"/>
    </location>
    <ligand>
        <name>ATP</name>
        <dbReference type="ChEBI" id="CHEBI:30616"/>
    </ligand>
</feature>
<dbReference type="Proteomes" id="UP000054477">
    <property type="component" value="Unassembled WGS sequence"/>
</dbReference>
<organism evidence="7 8">
    <name type="scientific">Laccaria amethystina LaAM-08-1</name>
    <dbReference type="NCBI Taxonomy" id="1095629"/>
    <lineage>
        <taxon>Eukaryota</taxon>
        <taxon>Fungi</taxon>
        <taxon>Dikarya</taxon>
        <taxon>Basidiomycota</taxon>
        <taxon>Agaricomycotina</taxon>
        <taxon>Agaricomycetes</taxon>
        <taxon>Agaricomycetidae</taxon>
        <taxon>Agaricales</taxon>
        <taxon>Agaricineae</taxon>
        <taxon>Hydnangiaceae</taxon>
        <taxon>Laccaria</taxon>
    </lineage>
</organism>
<gene>
    <name evidence="7" type="ORF">K443DRAFT_416586</name>
</gene>
<dbReference type="EMBL" id="KN838569">
    <property type="protein sequence ID" value="KIK04446.1"/>
    <property type="molecule type" value="Genomic_DNA"/>
</dbReference>
<dbReference type="AlphaFoldDB" id="A0A0C9XHL5"/>
<reference evidence="8" key="2">
    <citation type="submission" date="2015-01" db="EMBL/GenBank/DDBJ databases">
        <title>Evolutionary Origins and Diversification of the Mycorrhizal Mutualists.</title>
        <authorList>
            <consortium name="DOE Joint Genome Institute"/>
            <consortium name="Mycorrhizal Genomics Consortium"/>
            <person name="Kohler A."/>
            <person name="Kuo A."/>
            <person name="Nagy L.G."/>
            <person name="Floudas D."/>
            <person name="Copeland A."/>
            <person name="Barry K.W."/>
            <person name="Cichocki N."/>
            <person name="Veneault-Fourrey C."/>
            <person name="LaButti K."/>
            <person name="Lindquist E.A."/>
            <person name="Lipzen A."/>
            <person name="Lundell T."/>
            <person name="Morin E."/>
            <person name="Murat C."/>
            <person name="Riley R."/>
            <person name="Ohm R."/>
            <person name="Sun H."/>
            <person name="Tunlid A."/>
            <person name="Henrissat B."/>
            <person name="Grigoriev I.V."/>
            <person name="Hibbett D.S."/>
            <person name="Martin F."/>
        </authorList>
    </citation>
    <scope>NUCLEOTIDE SEQUENCE [LARGE SCALE GENOMIC DNA]</scope>
    <source>
        <strain evidence="8">LaAM-08-1</strain>
    </source>
</reference>
<keyword evidence="8" id="KW-1185">Reference proteome</keyword>